<dbReference type="CDD" id="cd13426">
    <property type="entry name" value="Peptidase_G1"/>
    <property type="match status" value="1"/>
</dbReference>
<dbReference type="GO" id="GO:0006508">
    <property type="term" value="P:proteolysis"/>
    <property type="evidence" value="ECO:0007669"/>
    <property type="project" value="InterPro"/>
</dbReference>
<dbReference type="PANTHER" id="PTHR37536:SF1">
    <property type="entry name" value="ASPERGILLOPEPSIN, PUTAITVE (AFU_ORTHOLOGUE AFUA_7G01200)"/>
    <property type="match status" value="1"/>
</dbReference>
<dbReference type="GO" id="GO:0070007">
    <property type="term" value="F:glutamic-type endopeptidase activity"/>
    <property type="evidence" value="ECO:0007669"/>
    <property type="project" value="InterPro"/>
</dbReference>
<keyword evidence="2" id="KW-0732">Signal</keyword>
<dbReference type="STRING" id="1531966.A0A0A1T2S6"/>
<keyword evidence="4" id="KW-1185">Reference proteome</keyword>
<evidence type="ECO:0008006" key="5">
    <source>
        <dbReference type="Google" id="ProtNLM"/>
    </source>
</evidence>
<gene>
    <name evidence="3" type="ORF">VHEMI00738</name>
</gene>
<dbReference type="PANTHER" id="PTHR37536">
    <property type="entry name" value="PUTATIVE (AFU_ORTHOLOGUE AFUA_3G02970)-RELATED"/>
    <property type="match status" value="1"/>
</dbReference>
<dbReference type="AlphaFoldDB" id="A0A0A1T2S6"/>
<evidence type="ECO:0000313" key="3">
    <source>
        <dbReference type="EMBL" id="CEJ80562.1"/>
    </source>
</evidence>
<dbReference type="PRINTS" id="PR00977">
    <property type="entry name" value="SCYTLDPTASE"/>
</dbReference>
<sequence length="245" mass="26800">MHFSTIIPSLFAALAAATPSGMAERRTLHKRDYYSGNWCGQVLSGSNFTEVDATWVMPKSTPTKTNLANQPIYNYQWVGIDGASSDCQTILQAGTYYTLINNQPAYGFWYEFYPDNSWLLSEPTVNPGDSVYVKVTATSTTTGNVYMKNLSTGKDFSYDMTAPSGSQLCQSTAEWIQENSGGNQKQFAPFSTFSFTNTHATDGNGVNYSLTGSEKWIMEPGTQVLCTPSALTSNSVKISYTGPTN</sequence>
<evidence type="ECO:0000313" key="4">
    <source>
        <dbReference type="Proteomes" id="UP000039046"/>
    </source>
</evidence>
<reference evidence="3 4" key="1">
    <citation type="journal article" date="2015" name="Genome Announc.">
        <title>Draft Genome Sequence and Gene Annotation of the Entomopathogenic Fungus Verticillium hemipterigenum.</title>
        <authorList>
            <person name="Horn F."/>
            <person name="Habel A."/>
            <person name="Scharf D.H."/>
            <person name="Dworschak J."/>
            <person name="Brakhage A.A."/>
            <person name="Guthke R."/>
            <person name="Hertweck C."/>
            <person name="Linde J."/>
        </authorList>
    </citation>
    <scope>NUCLEOTIDE SEQUENCE [LARGE SCALE GENOMIC DNA]</scope>
</reference>
<dbReference type="Gene3D" id="2.60.120.700">
    <property type="entry name" value="Peptidase G1"/>
    <property type="match status" value="1"/>
</dbReference>
<feature type="signal peptide" evidence="2">
    <location>
        <begin position="1"/>
        <end position="23"/>
    </location>
</feature>
<name>A0A0A1T2S6_9HYPO</name>
<organism evidence="3 4">
    <name type="scientific">[Torrubiella] hemipterigena</name>
    <dbReference type="NCBI Taxonomy" id="1531966"/>
    <lineage>
        <taxon>Eukaryota</taxon>
        <taxon>Fungi</taxon>
        <taxon>Dikarya</taxon>
        <taxon>Ascomycota</taxon>
        <taxon>Pezizomycotina</taxon>
        <taxon>Sordariomycetes</taxon>
        <taxon>Hypocreomycetidae</taxon>
        <taxon>Hypocreales</taxon>
        <taxon>Clavicipitaceae</taxon>
        <taxon>Clavicipitaceae incertae sedis</taxon>
        <taxon>'Torrubiella' clade</taxon>
    </lineage>
</organism>
<feature type="chain" id="PRO_5001979170" description="Concanavalin A-like lectin/glucanase" evidence="2">
    <location>
        <begin position="24"/>
        <end position="245"/>
    </location>
</feature>
<dbReference type="Pfam" id="PF01828">
    <property type="entry name" value="Peptidase_A4"/>
    <property type="match status" value="1"/>
</dbReference>
<accession>A0A0A1T2S6</accession>
<dbReference type="SUPFAM" id="SSF49899">
    <property type="entry name" value="Concanavalin A-like lectins/glucanases"/>
    <property type="match status" value="1"/>
</dbReference>
<evidence type="ECO:0000256" key="1">
    <source>
        <dbReference type="PIRSR" id="PIRSR600250-50"/>
    </source>
</evidence>
<proteinExistence type="predicted"/>
<protein>
    <recommendedName>
        <fullName evidence="5">Concanavalin A-like lectin/glucanase</fullName>
    </recommendedName>
</protein>
<dbReference type="InterPro" id="IPR038656">
    <property type="entry name" value="Peptidase_G1_sf"/>
</dbReference>
<dbReference type="EMBL" id="CDHN01000001">
    <property type="protein sequence ID" value="CEJ80562.1"/>
    <property type="molecule type" value="Genomic_DNA"/>
</dbReference>
<dbReference type="InterPro" id="IPR000250">
    <property type="entry name" value="Peptidase_G1"/>
</dbReference>
<dbReference type="InterPro" id="IPR013320">
    <property type="entry name" value="ConA-like_dom_sf"/>
</dbReference>
<evidence type="ECO:0000256" key="2">
    <source>
        <dbReference type="SAM" id="SignalP"/>
    </source>
</evidence>
<dbReference type="OrthoDB" id="2862635at2759"/>
<feature type="active site" description="Proton acceptor" evidence="1">
    <location>
        <position position="178"/>
    </location>
</feature>
<dbReference type="HOGENOM" id="CLU_066466_3_1_1"/>
<dbReference type="Proteomes" id="UP000039046">
    <property type="component" value="Unassembled WGS sequence"/>
</dbReference>